<reference evidence="15" key="1">
    <citation type="submission" date="2020-10" db="EMBL/GenBank/DDBJ databases">
        <title>Unveiling of a novel bifunctional photoreceptor, Dualchrome1, isolated from a cosmopolitan green alga.</title>
        <authorList>
            <person name="Suzuki S."/>
            <person name="Kawachi M."/>
        </authorList>
    </citation>
    <scope>NUCLEOTIDE SEQUENCE</scope>
    <source>
        <strain evidence="15">NIES 2893</strain>
    </source>
</reference>
<keyword evidence="5" id="KW-0328">Glycosyltransferase</keyword>
<evidence type="ECO:0000259" key="14">
    <source>
        <dbReference type="Pfam" id="PF00535"/>
    </source>
</evidence>
<evidence type="ECO:0000256" key="3">
    <source>
        <dbReference type="ARBA" id="ARBA00006739"/>
    </source>
</evidence>
<evidence type="ECO:0000256" key="12">
    <source>
        <dbReference type="ARBA" id="ARBA00045097"/>
    </source>
</evidence>
<feature type="transmembrane region" description="Helical" evidence="13">
    <location>
        <begin position="6"/>
        <end position="27"/>
    </location>
</feature>
<accession>A0A830HLG4</accession>
<dbReference type="Gene3D" id="3.90.550.10">
    <property type="entry name" value="Spore Coat Polysaccharide Biosynthesis Protein SpsA, Chain A"/>
    <property type="match status" value="1"/>
</dbReference>
<dbReference type="AlphaFoldDB" id="A0A830HLG4"/>
<dbReference type="EC" id="2.4.1.117" evidence="4"/>
<keyword evidence="8" id="KW-0256">Endoplasmic reticulum</keyword>
<dbReference type="EMBL" id="BNJQ01000020">
    <property type="protein sequence ID" value="GHP08246.1"/>
    <property type="molecule type" value="Genomic_DNA"/>
</dbReference>
<keyword evidence="16" id="KW-1185">Reference proteome</keyword>
<comment type="subcellular location">
    <subcellularLocation>
        <location evidence="1">Endoplasmic reticulum membrane</location>
        <topology evidence="1">Single-pass membrane protein</topology>
    </subcellularLocation>
</comment>
<evidence type="ECO:0000256" key="7">
    <source>
        <dbReference type="ARBA" id="ARBA00022692"/>
    </source>
</evidence>
<dbReference type="PANTHER" id="PTHR10859">
    <property type="entry name" value="GLYCOSYL TRANSFERASE"/>
    <property type="match status" value="1"/>
</dbReference>
<dbReference type="SUPFAM" id="SSF53448">
    <property type="entry name" value="Nucleotide-diphospho-sugar transferases"/>
    <property type="match status" value="1"/>
</dbReference>
<evidence type="ECO:0000256" key="10">
    <source>
        <dbReference type="ARBA" id="ARBA00022989"/>
    </source>
</evidence>
<evidence type="ECO:0000313" key="15">
    <source>
        <dbReference type="EMBL" id="GHP08246.1"/>
    </source>
</evidence>
<keyword evidence="9" id="KW-0735">Signal-anchor</keyword>
<dbReference type="PANTHER" id="PTHR10859:SF91">
    <property type="entry name" value="DOLICHYL-PHOSPHATE BETA-GLUCOSYLTRANSFERASE"/>
    <property type="match status" value="1"/>
</dbReference>
<dbReference type="Pfam" id="PF00535">
    <property type="entry name" value="Glycos_transf_2"/>
    <property type="match status" value="1"/>
</dbReference>
<comment type="pathway">
    <text evidence="2">Protein modification; protein glycosylation.</text>
</comment>
<feature type="transmembrane region" description="Helical" evidence="13">
    <location>
        <begin position="304"/>
        <end position="325"/>
    </location>
</feature>
<comment type="caution">
    <text evidence="15">The sequence shown here is derived from an EMBL/GenBank/DDBJ whole genome shotgun (WGS) entry which is preliminary data.</text>
</comment>
<keyword evidence="6" id="KW-0808">Transferase</keyword>
<dbReference type="InterPro" id="IPR035518">
    <property type="entry name" value="DPG_synthase"/>
</dbReference>
<evidence type="ECO:0000256" key="8">
    <source>
        <dbReference type="ARBA" id="ARBA00022824"/>
    </source>
</evidence>
<dbReference type="InterPro" id="IPR001173">
    <property type="entry name" value="Glyco_trans_2-like"/>
</dbReference>
<evidence type="ECO:0000256" key="2">
    <source>
        <dbReference type="ARBA" id="ARBA00004922"/>
    </source>
</evidence>
<dbReference type="GO" id="GO:0005789">
    <property type="term" value="C:endoplasmic reticulum membrane"/>
    <property type="evidence" value="ECO:0007669"/>
    <property type="project" value="UniProtKB-SubCell"/>
</dbReference>
<evidence type="ECO:0000256" key="9">
    <source>
        <dbReference type="ARBA" id="ARBA00022968"/>
    </source>
</evidence>
<comment type="similarity">
    <text evidence="3">Belongs to the glycosyltransferase 2 family.</text>
</comment>
<evidence type="ECO:0000256" key="5">
    <source>
        <dbReference type="ARBA" id="ARBA00022676"/>
    </source>
</evidence>
<evidence type="ECO:0000256" key="13">
    <source>
        <dbReference type="SAM" id="Phobius"/>
    </source>
</evidence>
<dbReference type="OrthoDB" id="3784at2759"/>
<gene>
    <name evidence="15" type="ORF">PPROV_000698700</name>
</gene>
<dbReference type="Proteomes" id="UP000660262">
    <property type="component" value="Unassembled WGS sequence"/>
</dbReference>
<dbReference type="InterPro" id="IPR029044">
    <property type="entry name" value="Nucleotide-diphossugar_trans"/>
</dbReference>
<name>A0A830HLG4_9CHLO</name>
<dbReference type="GO" id="GO:0006487">
    <property type="term" value="P:protein N-linked glycosylation"/>
    <property type="evidence" value="ECO:0007669"/>
    <property type="project" value="TreeGrafter"/>
</dbReference>
<evidence type="ECO:0000256" key="1">
    <source>
        <dbReference type="ARBA" id="ARBA00004389"/>
    </source>
</evidence>
<protein>
    <recommendedName>
        <fullName evidence="4">dolichyl-phosphate beta-glucosyltransferase</fullName>
        <ecNumber evidence="4">2.4.1.117</ecNumber>
    </recommendedName>
</protein>
<keyword evidence="11 13" id="KW-0472">Membrane</keyword>
<evidence type="ECO:0000256" key="11">
    <source>
        <dbReference type="ARBA" id="ARBA00023136"/>
    </source>
</evidence>
<dbReference type="CDD" id="cd04188">
    <property type="entry name" value="DPG_synthase"/>
    <property type="match status" value="1"/>
</dbReference>
<evidence type="ECO:0000256" key="6">
    <source>
        <dbReference type="ARBA" id="ARBA00022679"/>
    </source>
</evidence>
<evidence type="ECO:0000256" key="4">
    <source>
        <dbReference type="ARBA" id="ARBA00012583"/>
    </source>
</evidence>
<feature type="domain" description="Glycosyltransferase 2-like" evidence="14">
    <location>
        <begin position="76"/>
        <end position="256"/>
    </location>
</feature>
<proteinExistence type="inferred from homology"/>
<keyword evidence="7 13" id="KW-0812">Transmembrane</keyword>
<sequence length="327" mass="36321">MGVDVLVLWPVLWPALPVMLVPLIAILTRVWMSWVRQLDAVAAELSDASWDPVEGTSASPTPLPSIRDAVARHDLSVVVPAYNEEKRLPLFMDEALAYLCKRRDETRGRGDFTFEVIVVDDGSTDGTKDVAARYARKYSGDVVRCLQLRRNCGKGAAVRRGALASRGKFVLFADADGATRFSDVDRLEDAMRSLGGEGVVAGSRAHLQSSAAVARRNALRNFLMHGFHALVRFVAGVRNVKDTQCGFKLFSRDAARMLFENCRLRRWAFDVELFYLAQRLSLPVKEVSVTWNEIPGSKVRMSGIASIALELFTCVVAYSFGIWQIHV</sequence>
<comment type="catalytic activity">
    <reaction evidence="12">
        <text>a di-trans,poly-cis-dolichyl phosphate + UDP-alpha-D-glucose = a di-trans,poly-cis-dolichyl beta-D-glucosyl phosphate + UDP</text>
        <dbReference type="Rhea" id="RHEA:15401"/>
        <dbReference type="Rhea" id="RHEA-COMP:19498"/>
        <dbReference type="Rhea" id="RHEA-COMP:19502"/>
        <dbReference type="ChEBI" id="CHEBI:57525"/>
        <dbReference type="ChEBI" id="CHEBI:57683"/>
        <dbReference type="ChEBI" id="CHEBI:58223"/>
        <dbReference type="ChEBI" id="CHEBI:58885"/>
        <dbReference type="EC" id="2.4.1.117"/>
    </reaction>
    <physiologicalReaction direction="left-to-right" evidence="12">
        <dbReference type="Rhea" id="RHEA:15402"/>
    </physiologicalReaction>
</comment>
<organism evidence="15 16">
    <name type="scientific">Pycnococcus provasolii</name>
    <dbReference type="NCBI Taxonomy" id="41880"/>
    <lineage>
        <taxon>Eukaryota</taxon>
        <taxon>Viridiplantae</taxon>
        <taxon>Chlorophyta</taxon>
        <taxon>Pseudoscourfieldiophyceae</taxon>
        <taxon>Pseudoscourfieldiales</taxon>
        <taxon>Pycnococcaceae</taxon>
        <taxon>Pycnococcus</taxon>
    </lineage>
</organism>
<evidence type="ECO:0000313" key="16">
    <source>
        <dbReference type="Proteomes" id="UP000660262"/>
    </source>
</evidence>
<dbReference type="GO" id="GO:0004581">
    <property type="term" value="F:dolichyl-phosphate beta-glucosyltransferase activity"/>
    <property type="evidence" value="ECO:0007669"/>
    <property type="project" value="UniProtKB-EC"/>
</dbReference>
<keyword evidence="10 13" id="KW-1133">Transmembrane helix</keyword>